<accession>A0A9P8W2M3</accession>
<dbReference type="Gene3D" id="1.25.40.20">
    <property type="entry name" value="Ankyrin repeat-containing domain"/>
    <property type="match status" value="1"/>
</dbReference>
<dbReference type="OrthoDB" id="5086616at2759"/>
<dbReference type="AlphaFoldDB" id="A0A9P8W2M3"/>
<reference evidence="1 2" key="1">
    <citation type="journal article" date="2021" name="Nat. Commun.">
        <title>Genetic determinants of endophytism in the Arabidopsis root mycobiome.</title>
        <authorList>
            <person name="Mesny F."/>
            <person name="Miyauchi S."/>
            <person name="Thiergart T."/>
            <person name="Pickel B."/>
            <person name="Atanasova L."/>
            <person name="Karlsson M."/>
            <person name="Huettel B."/>
            <person name="Barry K.W."/>
            <person name="Haridas S."/>
            <person name="Chen C."/>
            <person name="Bauer D."/>
            <person name="Andreopoulos W."/>
            <person name="Pangilinan J."/>
            <person name="LaButti K."/>
            <person name="Riley R."/>
            <person name="Lipzen A."/>
            <person name="Clum A."/>
            <person name="Drula E."/>
            <person name="Henrissat B."/>
            <person name="Kohler A."/>
            <person name="Grigoriev I.V."/>
            <person name="Martin F.M."/>
            <person name="Hacquard S."/>
        </authorList>
    </citation>
    <scope>NUCLEOTIDE SEQUENCE [LARGE SCALE GENOMIC DNA]</scope>
    <source>
        <strain evidence="1 2">MPI-CAGE-CH-0241</strain>
    </source>
</reference>
<evidence type="ECO:0000313" key="2">
    <source>
        <dbReference type="Proteomes" id="UP000777438"/>
    </source>
</evidence>
<gene>
    <name evidence="1" type="ORF">B0T10DRAFT_488384</name>
</gene>
<sequence length="187" mass="21477">MFIDVAETEGCVREMLRAGANARAKDRKGNTALHYLADDALAGIWFCTETHQIFYELLDQYRCGEDTNLANKAGKTVAELILDDNGRLETDKDMWYGLLRHEAKEEGTDLREWKDVDEEVFGKLDEAGIDWKARASDGGTLLHLVARSGLETDRLIWRSQFLLRRESISWRRTAKEGRRGRRRSRAS</sequence>
<dbReference type="Proteomes" id="UP000777438">
    <property type="component" value="Unassembled WGS sequence"/>
</dbReference>
<proteinExistence type="predicted"/>
<organism evidence="1 2">
    <name type="scientific">Thelonectria olida</name>
    <dbReference type="NCBI Taxonomy" id="1576542"/>
    <lineage>
        <taxon>Eukaryota</taxon>
        <taxon>Fungi</taxon>
        <taxon>Dikarya</taxon>
        <taxon>Ascomycota</taxon>
        <taxon>Pezizomycotina</taxon>
        <taxon>Sordariomycetes</taxon>
        <taxon>Hypocreomycetidae</taxon>
        <taxon>Hypocreales</taxon>
        <taxon>Nectriaceae</taxon>
        <taxon>Thelonectria</taxon>
    </lineage>
</organism>
<protein>
    <recommendedName>
        <fullName evidence="3">Ankyrin repeat protein</fullName>
    </recommendedName>
</protein>
<dbReference type="EMBL" id="JAGPYM010000012">
    <property type="protein sequence ID" value="KAH6888552.1"/>
    <property type="molecule type" value="Genomic_DNA"/>
</dbReference>
<dbReference type="SUPFAM" id="SSF48403">
    <property type="entry name" value="Ankyrin repeat"/>
    <property type="match status" value="1"/>
</dbReference>
<evidence type="ECO:0000313" key="1">
    <source>
        <dbReference type="EMBL" id="KAH6888552.1"/>
    </source>
</evidence>
<dbReference type="InterPro" id="IPR036770">
    <property type="entry name" value="Ankyrin_rpt-contain_sf"/>
</dbReference>
<keyword evidence="2" id="KW-1185">Reference proteome</keyword>
<evidence type="ECO:0008006" key="3">
    <source>
        <dbReference type="Google" id="ProtNLM"/>
    </source>
</evidence>
<name>A0A9P8W2M3_9HYPO</name>
<comment type="caution">
    <text evidence="1">The sequence shown here is derived from an EMBL/GenBank/DDBJ whole genome shotgun (WGS) entry which is preliminary data.</text>
</comment>